<dbReference type="InterPro" id="IPR036388">
    <property type="entry name" value="WH-like_DNA-bd_sf"/>
</dbReference>
<dbReference type="InterPro" id="IPR000524">
    <property type="entry name" value="Tscrpt_reg_HTH_GntR"/>
</dbReference>
<keyword evidence="3" id="KW-0804">Transcription</keyword>
<dbReference type="SMART" id="SM00345">
    <property type="entry name" value="HTH_GNTR"/>
    <property type="match status" value="1"/>
</dbReference>
<dbReference type="PATRIC" id="fig|909613.9.peg.6603"/>
<dbReference type="GO" id="GO:0003677">
    <property type="term" value="F:DNA binding"/>
    <property type="evidence" value="ECO:0007669"/>
    <property type="project" value="UniProtKB-KW"/>
</dbReference>
<feature type="compositionally biased region" description="Gly residues" evidence="4">
    <location>
        <begin position="79"/>
        <end position="115"/>
    </location>
</feature>
<feature type="region of interest" description="Disordered" evidence="4">
    <location>
        <begin position="69"/>
        <end position="115"/>
    </location>
</feature>
<dbReference type="Pfam" id="PF07729">
    <property type="entry name" value="FCD"/>
    <property type="match status" value="1"/>
</dbReference>
<evidence type="ECO:0000256" key="3">
    <source>
        <dbReference type="ARBA" id="ARBA00023163"/>
    </source>
</evidence>
<comment type="caution">
    <text evidence="6">The sequence shown here is derived from an EMBL/GenBank/DDBJ whole genome shotgun (WGS) entry which is preliminary data.</text>
</comment>
<dbReference type="SMART" id="SM00895">
    <property type="entry name" value="FCD"/>
    <property type="match status" value="1"/>
</dbReference>
<dbReference type="Pfam" id="PF00392">
    <property type="entry name" value="GntR"/>
    <property type="match status" value="1"/>
</dbReference>
<dbReference type="PANTHER" id="PTHR43537:SF24">
    <property type="entry name" value="GLUCONATE OPERON TRANSCRIPTIONAL REPRESSOR"/>
    <property type="match status" value="1"/>
</dbReference>
<protein>
    <submittedName>
        <fullName evidence="6">Transcriptional regulator, GntR family</fullName>
    </submittedName>
</protein>
<evidence type="ECO:0000256" key="4">
    <source>
        <dbReference type="SAM" id="MobiDB-lite"/>
    </source>
</evidence>
<keyword evidence="2" id="KW-0238">DNA-binding</keyword>
<dbReference type="PRINTS" id="PR00035">
    <property type="entry name" value="HTHGNTR"/>
</dbReference>
<evidence type="ECO:0000256" key="1">
    <source>
        <dbReference type="ARBA" id="ARBA00023015"/>
    </source>
</evidence>
<feature type="region of interest" description="Disordered" evidence="4">
    <location>
        <begin position="1"/>
        <end position="52"/>
    </location>
</feature>
<dbReference type="SUPFAM" id="SSF46785">
    <property type="entry name" value="Winged helix' DNA-binding domain"/>
    <property type="match status" value="1"/>
</dbReference>
<keyword evidence="1" id="KW-0805">Transcription regulation</keyword>
<dbReference type="STRING" id="909613.UO65_6609"/>
<dbReference type="EMBL" id="AYXG01000259">
    <property type="protein sequence ID" value="EWC58102.1"/>
    <property type="molecule type" value="Genomic_DNA"/>
</dbReference>
<evidence type="ECO:0000313" key="6">
    <source>
        <dbReference type="EMBL" id="EWC58102.1"/>
    </source>
</evidence>
<dbReference type="Gene3D" id="1.10.10.10">
    <property type="entry name" value="Winged helix-like DNA-binding domain superfamily/Winged helix DNA-binding domain"/>
    <property type="match status" value="1"/>
</dbReference>
<organism evidence="6 7">
    <name type="scientific">Actinokineospora spheciospongiae</name>
    <dbReference type="NCBI Taxonomy" id="909613"/>
    <lineage>
        <taxon>Bacteria</taxon>
        <taxon>Bacillati</taxon>
        <taxon>Actinomycetota</taxon>
        <taxon>Actinomycetes</taxon>
        <taxon>Pseudonocardiales</taxon>
        <taxon>Pseudonocardiaceae</taxon>
        <taxon>Actinokineospora</taxon>
    </lineage>
</organism>
<dbReference type="GO" id="GO:0003700">
    <property type="term" value="F:DNA-binding transcription factor activity"/>
    <property type="evidence" value="ECO:0007669"/>
    <property type="project" value="InterPro"/>
</dbReference>
<dbReference type="eggNOG" id="COG2186">
    <property type="taxonomic scope" value="Bacteria"/>
</dbReference>
<gene>
    <name evidence="6" type="ORF">UO65_6609</name>
</gene>
<evidence type="ECO:0000259" key="5">
    <source>
        <dbReference type="PROSITE" id="PS50949"/>
    </source>
</evidence>
<dbReference type="CDD" id="cd07377">
    <property type="entry name" value="WHTH_GntR"/>
    <property type="match status" value="1"/>
</dbReference>
<reference evidence="6 7" key="1">
    <citation type="journal article" date="2014" name="Genome Announc.">
        <title>Draft Genome Sequence of the Antitrypanosomally Active Sponge-Associated Bacterium Actinokineospora sp. Strain EG49.</title>
        <authorList>
            <person name="Harjes J."/>
            <person name="Ryu T."/>
            <person name="Abdelmohsen U.R."/>
            <person name="Moitinho-Silva L."/>
            <person name="Horn H."/>
            <person name="Ravasi T."/>
            <person name="Hentschel U."/>
        </authorList>
    </citation>
    <scope>NUCLEOTIDE SEQUENCE [LARGE SCALE GENOMIC DNA]</scope>
    <source>
        <strain evidence="6 7">EG49</strain>
    </source>
</reference>
<dbReference type="PANTHER" id="PTHR43537">
    <property type="entry name" value="TRANSCRIPTIONAL REGULATOR, GNTR FAMILY"/>
    <property type="match status" value="1"/>
</dbReference>
<dbReference type="InterPro" id="IPR008920">
    <property type="entry name" value="TF_FadR/GntR_C"/>
</dbReference>
<proteinExistence type="predicted"/>
<dbReference type="InterPro" id="IPR036390">
    <property type="entry name" value="WH_DNA-bd_sf"/>
</dbReference>
<evidence type="ECO:0000256" key="2">
    <source>
        <dbReference type="ARBA" id="ARBA00023125"/>
    </source>
</evidence>
<keyword evidence="7" id="KW-1185">Reference proteome</keyword>
<feature type="domain" description="HTH gntR-type" evidence="5">
    <location>
        <begin position="136"/>
        <end position="206"/>
    </location>
</feature>
<dbReference type="InterPro" id="IPR011711">
    <property type="entry name" value="GntR_C"/>
</dbReference>
<dbReference type="SUPFAM" id="SSF48008">
    <property type="entry name" value="GntR ligand-binding domain-like"/>
    <property type="match status" value="1"/>
</dbReference>
<dbReference type="AlphaFoldDB" id="W7IMY1"/>
<sequence>MVPGGLGSVGGSAVPGDLGSREGSAAPGDPGSQGGSVVAGDPRSSGEFGVAGGPGASGGFVVGGGPGVSGGLVTPGDPGSRGGAAGAGGSGVSEGGAVAGGPRSSGGAGGAAGGSEWGAAGADPLLEEFFRPVRAGNAFEETVERMLQAIRLGVVAPGARLPAERELSVRLGVSRVTLREALRALQQAGYVQSRRGRYGGTFVRPDPPSRTPPRPRAELAAELEDTLTLRAVLEPGAAEVAASRALPPRLRRHLRARLDDCTGAVPADYRRHDSRLHLAIAEAAAAPSLTGAVADVRTRLNALLDAIPLIPPNIAHSDHQHALVITAILDGDPPAARAAMAEHLAGTASLLRGFLS</sequence>
<evidence type="ECO:0000313" key="7">
    <source>
        <dbReference type="Proteomes" id="UP000019277"/>
    </source>
</evidence>
<name>W7IMY1_9PSEU</name>
<feature type="compositionally biased region" description="Gly residues" evidence="4">
    <location>
        <begin position="1"/>
        <end position="10"/>
    </location>
</feature>
<dbReference type="PROSITE" id="PS50949">
    <property type="entry name" value="HTH_GNTR"/>
    <property type="match status" value="1"/>
</dbReference>
<accession>W7IMY1</accession>
<dbReference type="Proteomes" id="UP000019277">
    <property type="component" value="Unassembled WGS sequence"/>
</dbReference>
<dbReference type="Gene3D" id="1.20.120.530">
    <property type="entry name" value="GntR ligand-binding domain-like"/>
    <property type="match status" value="1"/>
</dbReference>